<evidence type="ECO:0000313" key="4">
    <source>
        <dbReference type="Proteomes" id="UP001211065"/>
    </source>
</evidence>
<dbReference type="Proteomes" id="UP001211065">
    <property type="component" value="Unassembled WGS sequence"/>
</dbReference>
<feature type="compositionally biased region" description="Basic and acidic residues" evidence="2">
    <location>
        <begin position="389"/>
        <end position="401"/>
    </location>
</feature>
<comment type="caution">
    <text evidence="3">The sequence shown here is derived from an EMBL/GenBank/DDBJ whole genome shotgun (WGS) entry which is preliminary data.</text>
</comment>
<sequence length="468" mass="54128">MNAIKKHQKKRKLSKSIIDCNTKLDLKISSADIETKEQIHDLQLKFLQKIENLNESIVEKDKEIRFLTIKNQRQFKIQFDHIQEIEKLQSVVSQQRNAIEAFFKNATDEKTFRDQSNENMELLIDLHTNLVKENEVEVQTLKSTNLDLEKNILSLQQKMKDLEKINLEKVKNLEDSINENSDLNTKADALHTKIQSLESEVAVAQKEELQKEIISSNSKNLKLIEENHALKKELYEKDTLIKVFDSKSLSNTKEHSKSEAQNIKLSEENKDLLEKYKNLKQKVSEFNKNNESNIQNLEEKISVLEKKNFVLTEENKKLVLQKKKFRNTCETNELVENGSENMSTIKEGNSVLENNNAENILKLSQEIEILKNQNRNSLAKNAPKKKRNQKEMDNAEIDVLKITKKKSNQKQKKVGNDDQKKVEEDTCKESSVTSEDVMLINTLASIEEGCNPLNIGNTENVVKKKRVV</sequence>
<dbReference type="EMBL" id="JADGJW010000198">
    <property type="protein sequence ID" value="KAJ3221968.1"/>
    <property type="molecule type" value="Genomic_DNA"/>
</dbReference>
<keyword evidence="1" id="KW-0175">Coiled coil</keyword>
<feature type="coiled-coil region" evidence="1">
    <location>
        <begin position="255"/>
        <end position="314"/>
    </location>
</feature>
<gene>
    <name evidence="3" type="ORF">HK099_002831</name>
</gene>
<proteinExistence type="predicted"/>
<evidence type="ECO:0000313" key="3">
    <source>
        <dbReference type="EMBL" id="KAJ3221968.1"/>
    </source>
</evidence>
<dbReference type="AlphaFoldDB" id="A0AAD5U295"/>
<evidence type="ECO:0000256" key="2">
    <source>
        <dbReference type="SAM" id="MobiDB-lite"/>
    </source>
</evidence>
<feature type="non-terminal residue" evidence="3">
    <location>
        <position position="1"/>
    </location>
</feature>
<accession>A0AAD5U295</accession>
<name>A0AAD5U295_9FUNG</name>
<protein>
    <submittedName>
        <fullName evidence="3">Uncharacterized protein</fullName>
    </submittedName>
</protein>
<feature type="region of interest" description="Disordered" evidence="2">
    <location>
        <begin position="375"/>
        <end position="431"/>
    </location>
</feature>
<organism evidence="3 4">
    <name type="scientific">Clydaea vesicula</name>
    <dbReference type="NCBI Taxonomy" id="447962"/>
    <lineage>
        <taxon>Eukaryota</taxon>
        <taxon>Fungi</taxon>
        <taxon>Fungi incertae sedis</taxon>
        <taxon>Chytridiomycota</taxon>
        <taxon>Chytridiomycota incertae sedis</taxon>
        <taxon>Chytridiomycetes</taxon>
        <taxon>Lobulomycetales</taxon>
        <taxon>Lobulomycetaceae</taxon>
        <taxon>Clydaea</taxon>
    </lineage>
</organism>
<feature type="compositionally biased region" description="Basic residues" evidence="2">
    <location>
        <begin position="402"/>
        <end position="413"/>
    </location>
</feature>
<reference evidence="3" key="1">
    <citation type="submission" date="2020-05" db="EMBL/GenBank/DDBJ databases">
        <title>Phylogenomic resolution of chytrid fungi.</title>
        <authorList>
            <person name="Stajich J.E."/>
            <person name="Amses K."/>
            <person name="Simmons R."/>
            <person name="Seto K."/>
            <person name="Myers J."/>
            <person name="Bonds A."/>
            <person name="Quandt C.A."/>
            <person name="Barry K."/>
            <person name="Liu P."/>
            <person name="Grigoriev I."/>
            <person name="Longcore J.E."/>
            <person name="James T.Y."/>
        </authorList>
    </citation>
    <scope>NUCLEOTIDE SEQUENCE</scope>
    <source>
        <strain evidence="3">JEL0476</strain>
    </source>
</reference>
<keyword evidence="4" id="KW-1185">Reference proteome</keyword>
<feature type="coiled-coil region" evidence="1">
    <location>
        <begin position="131"/>
        <end position="226"/>
    </location>
</feature>
<feature type="compositionally biased region" description="Basic and acidic residues" evidence="2">
    <location>
        <begin position="414"/>
        <end position="428"/>
    </location>
</feature>
<evidence type="ECO:0000256" key="1">
    <source>
        <dbReference type="SAM" id="Coils"/>
    </source>
</evidence>